<dbReference type="AlphaFoldDB" id="Q7U4A5"/>
<dbReference type="InterPro" id="IPR042108">
    <property type="entry name" value="GTPase_HflX_N_sf"/>
</dbReference>
<dbReference type="InterPro" id="IPR032305">
    <property type="entry name" value="GTP-bd_M"/>
</dbReference>
<comment type="function">
    <text evidence="6">GTPase that associates with the 50S ribosomal subunit and may have a role during protein synthesis or ribosome biogenesis.</text>
</comment>
<dbReference type="Gene3D" id="6.10.250.2860">
    <property type="match status" value="1"/>
</dbReference>
<dbReference type="Proteomes" id="UP000001422">
    <property type="component" value="Chromosome"/>
</dbReference>
<dbReference type="SUPFAM" id="SSF52540">
    <property type="entry name" value="P-loop containing nucleoside triphosphate hydrolases"/>
    <property type="match status" value="1"/>
</dbReference>
<evidence type="ECO:0000256" key="4">
    <source>
        <dbReference type="ARBA" id="ARBA00022842"/>
    </source>
</evidence>
<dbReference type="Gene3D" id="3.40.50.300">
    <property type="entry name" value="P-loop containing nucleotide triphosphate hydrolases"/>
    <property type="match status" value="1"/>
</dbReference>
<feature type="region of interest" description="Disordered" evidence="7">
    <location>
        <begin position="323"/>
        <end position="342"/>
    </location>
</feature>
<dbReference type="CDD" id="cd01878">
    <property type="entry name" value="HflX"/>
    <property type="match status" value="1"/>
</dbReference>
<dbReference type="InterPro" id="IPR027417">
    <property type="entry name" value="P-loop_NTPase"/>
</dbReference>
<protein>
    <recommendedName>
        <fullName evidence="6">GTPase HflX</fullName>
    </recommendedName>
    <alternativeName>
        <fullName evidence="6">GTP-binding protein HflX</fullName>
    </alternativeName>
</protein>
<dbReference type="Gene3D" id="3.40.50.11060">
    <property type="entry name" value="GTPase HflX, N-terminal domain"/>
    <property type="match status" value="1"/>
</dbReference>
<evidence type="ECO:0000313" key="9">
    <source>
        <dbReference type="EMBL" id="CAE08681.1"/>
    </source>
</evidence>
<evidence type="ECO:0000256" key="5">
    <source>
        <dbReference type="ARBA" id="ARBA00023134"/>
    </source>
</evidence>
<dbReference type="Pfam" id="PF16360">
    <property type="entry name" value="GTP-bdg_M"/>
    <property type="match status" value="1"/>
</dbReference>
<evidence type="ECO:0000256" key="2">
    <source>
        <dbReference type="ARBA" id="ARBA00022723"/>
    </source>
</evidence>
<dbReference type="HOGENOM" id="CLU_019597_7_1_3"/>
<keyword evidence="3 6" id="KW-0547">Nucleotide-binding</keyword>
<dbReference type="InterPro" id="IPR025121">
    <property type="entry name" value="GTPase_HflX_N"/>
</dbReference>
<accession>Q7U4A5</accession>
<feature type="domain" description="Hflx-type G" evidence="8">
    <location>
        <begin position="375"/>
        <end position="547"/>
    </location>
</feature>
<evidence type="ECO:0000256" key="3">
    <source>
        <dbReference type="ARBA" id="ARBA00022741"/>
    </source>
</evidence>
<dbReference type="InterPro" id="IPR030394">
    <property type="entry name" value="G_HFLX_dom"/>
</dbReference>
<dbReference type="eggNOG" id="COG2262">
    <property type="taxonomic scope" value="Bacteria"/>
</dbReference>
<dbReference type="PANTHER" id="PTHR10229:SF0">
    <property type="entry name" value="GTP-BINDING PROTEIN 6-RELATED"/>
    <property type="match status" value="1"/>
</dbReference>
<name>Q7U4A5_PARMW</name>
<evidence type="ECO:0000256" key="6">
    <source>
        <dbReference type="HAMAP-Rule" id="MF_00900"/>
    </source>
</evidence>
<keyword evidence="4" id="KW-0460">Magnesium</keyword>
<organism evidence="9 10">
    <name type="scientific">Parasynechococcus marenigrum (strain WH8102)</name>
    <dbReference type="NCBI Taxonomy" id="84588"/>
    <lineage>
        <taxon>Bacteria</taxon>
        <taxon>Bacillati</taxon>
        <taxon>Cyanobacteriota</taxon>
        <taxon>Cyanophyceae</taxon>
        <taxon>Synechococcales</taxon>
        <taxon>Prochlorococcaceae</taxon>
        <taxon>Parasynechococcus</taxon>
        <taxon>Parasynechococcus marenigrum</taxon>
    </lineage>
</organism>
<comment type="similarity">
    <text evidence="6">Belongs to the TRAFAC class OBG-HflX-like GTPase superfamily. HflX GTPase family.</text>
</comment>
<gene>
    <name evidence="6" type="primary">hflX</name>
    <name evidence="9" type="ordered locus">SYNW2166</name>
</gene>
<evidence type="ECO:0000256" key="1">
    <source>
        <dbReference type="ARBA" id="ARBA00022490"/>
    </source>
</evidence>
<dbReference type="GO" id="GO:0043022">
    <property type="term" value="F:ribosome binding"/>
    <property type="evidence" value="ECO:0007669"/>
    <property type="project" value="TreeGrafter"/>
</dbReference>
<dbReference type="InterPro" id="IPR006073">
    <property type="entry name" value="GTP-bd"/>
</dbReference>
<dbReference type="PROSITE" id="PS51705">
    <property type="entry name" value="G_HFLX"/>
    <property type="match status" value="1"/>
</dbReference>
<evidence type="ECO:0000256" key="7">
    <source>
        <dbReference type="SAM" id="MobiDB-lite"/>
    </source>
</evidence>
<keyword evidence="5 6" id="KW-0342">GTP-binding</keyword>
<dbReference type="KEGG" id="syw:SYNW2166"/>
<reference evidence="9 10" key="1">
    <citation type="journal article" date="2003" name="Nature">
        <title>The genome of a motile marine Synechococcus.</title>
        <authorList>
            <person name="Palenik B."/>
            <person name="Brahamsha B."/>
            <person name="Larimer F."/>
            <person name="Land M."/>
            <person name="Hauser L."/>
            <person name="Chain P."/>
            <person name="Lamerdin J."/>
            <person name="Regala W."/>
            <person name="Allen E.A."/>
            <person name="McCarren J."/>
            <person name="Paulsen I."/>
            <person name="Dufresne A."/>
            <person name="Partensky F."/>
            <person name="Webb E."/>
            <person name="Waterbury J."/>
        </authorList>
    </citation>
    <scope>NUCLEOTIDE SEQUENCE [LARGE SCALE GENOMIC DNA]</scope>
    <source>
        <strain evidence="9 10">WH8102</strain>
    </source>
</reference>
<dbReference type="PANTHER" id="PTHR10229">
    <property type="entry name" value="GTP-BINDING PROTEIN HFLX"/>
    <property type="match status" value="1"/>
</dbReference>
<keyword evidence="2" id="KW-0479">Metal-binding</keyword>
<dbReference type="EMBL" id="BX569694">
    <property type="protein sequence ID" value="CAE08681.1"/>
    <property type="molecule type" value="Genomic_DNA"/>
</dbReference>
<evidence type="ECO:0000313" key="10">
    <source>
        <dbReference type="Proteomes" id="UP000001422"/>
    </source>
</evidence>
<dbReference type="STRING" id="84588.SYNW2166"/>
<comment type="subcellular location">
    <subcellularLocation>
        <location evidence="6">Cytoplasm</location>
    </subcellularLocation>
    <text evidence="6">May associate with membranes.</text>
</comment>
<dbReference type="GO" id="GO:0046872">
    <property type="term" value="F:metal ion binding"/>
    <property type="evidence" value="ECO:0007669"/>
    <property type="project" value="UniProtKB-KW"/>
</dbReference>
<evidence type="ECO:0000259" key="8">
    <source>
        <dbReference type="PROSITE" id="PS51705"/>
    </source>
</evidence>
<proteinExistence type="inferred from homology"/>
<sequence>MKQAHLGGRTRGLRPGQQRQLDRLSHRRHPEGSGADLLTLERMAGLVQELEQSMHLVLDGRGLCRLLWLGPLQSSEALRQHLPQAPRRRGGGWRLLSCPFSRHGLHQDMAEAVIALDLNPICWLRFAPVPARDGLRNAELLQPDREEAHGWRQLDQGDLRHLCQQDLNSGAITTPELSPASAGTAIESVLLLTLTSGEADRSERELAELEGLVRSAGAQPVAVVTQRAGSANPQTLWGTGKLQEAALEVRRRGASLVVTDRELTPVQARNLERLLACPVSDRSELILDIFAQRAGSAAGRLQVELAQLRYRLPRLLGRGRSLSRQGGGIGTRGPGETQLEKDRRAISRRIDRLLRDQQQLQQHRSRLRDQRRGLPRVALVGYTNAGKSSLLNALCGRRESDRVLAENKLFATLDPTTRRLDLPQPGQRPDRLLITDTVGFIRDLPKPLVEAFRATLEEALDADVLLVVVDLADPDWSGQLSTVHRLLDSLGSTAMRRVVANQIDRCPLDAVETIRRQDAQTLFLSAKRGDGLRGLQDWLREQFFDPGAESDLDAGPPPEWPS</sequence>
<dbReference type="GO" id="GO:0005525">
    <property type="term" value="F:GTP binding"/>
    <property type="evidence" value="ECO:0007669"/>
    <property type="project" value="UniProtKB-UniRule"/>
</dbReference>
<dbReference type="Pfam" id="PF01926">
    <property type="entry name" value="MMR_HSR1"/>
    <property type="match status" value="1"/>
</dbReference>
<comment type="subunit">
    <text evidence="6">Monomer. Associates with the 50S ribosomal subunit.</text>
</comment>
<dbReference type="HAMAP" id="MF_00900">
    <property type="entry name" value="GTPase_HflX"/>
    <property type="match status" value="1"/>
</dbReference>
<dbReference type="InterPro" id="IPR016496">
    <property type="entry name" value="GTPase_HflX"/>
</dbReference>
<keyword evidence="10" id="KW-1185">Reference proteome</keyword>
<dbReference type="NCBIfam" id="TIGR03156">
    <property type="entry name" value="GTP_HflX"/>
    <property type="match status" value="1"/>
</dbReference>
<dbReference type="GO" id="GO:0003924">
    <property type="term" value="F:GTPase activity"/>
    <property type="evidence" value="ECO:0007669"/>
    <property type="project" value="UniProtKB-UniRule"/>
</dbReference>
<dbReference type="FunFam" id="3.40.50.11060:FF:000001">
    <property type="entry name" value="GTPase HflX"/>
    <property type="match status" value="1"/>
</dbReference>
<keyword evidence="1 6" id="KW-0963">Cytoplasm</keyword>
<dbReference type="GO" id="GO:0005737">
    <property type="term" value="C:cytoplasm"/>
    <property type="evidence" value="ECO:0007669"/>
    <property type="project" value="UniProtKB-SubCell"/>
</dbReference>
<dbReference type="RefSeq" id="WP_011129021.1">
    <property type="nucleotide sequence ID" value="NC_005070.1"/>
</dbReference>
<dbReference type="Pfam" id="PF13167">
    <property type="entry name" value="GTP-bdg_N"/>
    <property type="match status" value="1"/>
</dbReference>
<feature type="region of interest" description="Disordered" evidence="7">
    <location>
        <begin position="1"/>
        <end position="35"/>
    </location>
</feature>